<protein>
    <submittedName>
        <fullName evidence="3">Uncharacterized protein</fullName>
    </submittedName>
</protein>
<accession>A0ABQ2PP43</accession>
<feature type="transmembrane region" description="Helical" evidence="2">
    <location>
        <begin position="56"/>
        <end position="80"/>
    </location>
</feature>
<organism evidence="3 4">
    <name type="scientific">Silvimonas amylolytica</name>
    <dbReference type="NCBI Taxonomy" id="449663"/>
    <lineage>
        <taxon>Bacteria</taxon>
        <taxon>Pseudomonadati</taxon>
        <taxon>Pseudomonadota</taxon>
        <taxon>Betaproteobacteria</taxon>
        <taxon>Neisseriales</taxon>
        <taxon>Chitinibacteraceae</taxon>
        <taxon>Silvimonas</taxon>
    </lineage>
</organism>
<proteinExistence type="predicted"/>
<evidence type="ECO:0000256" key="1">
    <source>
        <dbReference type="SAM" id="MobiDB-lite"/>
    </source>
</evidence>
<dbReference type="EMBL" id="BMLY01000004">
    <property type="protein sequence ID" value="GGP27009.1"/>
    <property type="molecule type" value="Genomic_DNA"/>
</dbReference>
<feature type="region of interest" description="Disordered" evidence="1">
    <location>
        <begin position="1"/>
        <end position="20"/>
    </location>
</feature>
<evidence type="ECO:0000313" key="4">
    <source>
        <dbReference type="Proteomes" id="UP000621859"/>
    </source>
</evidence>
<gene>
    <name evidence="3" type="ORF">GCM10010971_28280</name>
</gene>
<comment type="caution">
    <text evidence="3">The sequence shown here is derived from an EMBL/GenBank/DDBJ whole genome shotgun (WGS) entry which is preliminary data.</text>
</comment>
<keyword evidence="2" id="KW-0472">Membrane</keyword>
<evidence type="ECO:0000256" key="2">
    <source>
        <dbReference type="SAM" id="Phobius"/>
    </source>
</evidence>
<keyword evidence="2" id="KW-1133">Transmembrane helix</keyword>
<sequence>MILQAAAHAPSPRLRATKRSQAAPAEIPILVSFPGAPRPVCGDYPILMLSPVVAGYFWFLAGCFLAPGHAASFLEALAGYNNLSIR</sequence>
<reference evidence="4" key="1">
    <citation type="journal article" date="2019" name="Int. J. Syst. Evol. Microbiol.">
        <title>The Global Catalogue of Microorganisms (GCM) 10K type strain sequencing project: providing services to taxonomists for standard genome sequencing and annotation.</title>
        <authorList>
            <consortium name="The Broad Institute Genomics Platform"/>
            <consortium name="The Broad Institute Genome Sequencing Center for Infectious Disease"/>
            <person name="Wu L."/>
            <person name="Ma J."/>
        </authorList>
    </citation>
    <scope>NUCLEOTIDE SEQUENCE [LARGE SCALE GENOMIC DNA]</scope>
    <source>
        <strain evidence="4">CGMCC 1.8860</strain>
    </source>
</reference>
<keyword evidence="4" id="KW-1185">Reference proteome</keyword>
<dbReference type="Proteomes" id="UP000621859">
    <property type="component" value="Unassembled WGS sequence"/>
</dbReference>
<name>A0ABQ2PP43_9NEIS</name>
<keyword evidence="2" id="KW-0812">Transmembrane</keyword>
<evidence type="ECO:0000313" key="3">
    <source>
        <dbReference type="EMBL" id="GGP27009.1"/>
    </source>
</evidence>